<dbReference type="InterPro" id="IPR050879">
    <property type="entry name" value="Acyltransferase_3"/>
</dbReference>
<evidence type="ECO:0000313" key="4">
    <source>
        <dbReference type="EMBL" id="QHS60130.1"/>
    </source>
</evidence>
<dbReference type="GO" id="GO:0009103">
    <property type="term" value="P:lipopolysaccharide biosynthetic process"/>
    <property type="evidence" value="ECO:0007669"/>
    <property type="project" value="TreeGrafter"/>
</dbReference>
<feature type="region of interest" description="Disordered" evidence="1">
    <location>
        <begin position="374"/>
        <end position="394"/>
    </location>
</feature>
<dbReference type="GO" id="GO:0016747">
    <property type="term" value="F:acyltransferase activity, transferring groups other than amino-acyl groups"/>
    <property type="evidence" value="ECO:0007669"/>
    <property type="project" value="InterPro"/>
</dbReference>
<dbReference type="KEGG" id="chih:GWR21_11125"/>
<feature type="transmembrane region" description="Helical" evidence="2">
    <location>
        <begin position="240"/>
        <end position="258"/>
    </location>
</feature>
<keyword evidence="2" id="KW-0812">Transmembrane</keyword>
<feature type="transmembrane region" description="Helical" evidence="2">
    <location>
        <begin position="264"/>
        <end position="286"/>
    </location>
</feature>
<keyword evidence="2" id="KW-0472">Membrane</keyword>
<dbReference type="EMBL" id="CP048113">
    <property type="protein sequence ID" value="QHS60130.1"/>
    <property type="molecule type" value="Genomic_DNA"/>
</dbReference>
<dbReference type="PANTHER" id="PTHR23028">
    <property type="entry name" value="ACETYLTRANSFERASE"/>
    <property type="match status" value="1"/>
</dbReference>
<dbReference type="Pfam" id="PF01757">
    <property type="entry name" value="Acyl_transf_3"/>
    <property type="match status" value="1"/>
</dbReference>
<feature type="domain" description="Acyltransferase 3" evidence="3">
    <location>
        <begin position="12"/>
        <end position="353"/>
    </location>
</feature>
<dbReference type="GO" id="GO:0016020">
    <property type="term" value="C:membrane"/>
    <property type="evidence" value="ECO:0007669"/>
    <property type="project" value="TreeGrafter"/>
</dbReference>
<feature type="transmembrane region" description="Helical" evidence="2">
    <location>
        <begin position="45"/>
        <end position="67"/>
    </location>
</feature>
<feature type="transmembrane region" description="Helical" evidence="2">
    <location>
        <begin position="88"/>
        <end position="105"/>
    </location>
</feature>
<feature type="transmembrane region" description="Helical" evidence="2">
    <location>
        <begin position="216"/>
        <end position="233"/>
    </location>
</feature>
<dbReference type="RefSeq" id="WP_162331823.1">
    <property type="nucleotide sequence ID" value="NZ_CP048113.1"/>
</dbReference>
<dbReference type="Proteomes" id="UP000476411">
    <property type="component" value="Chromosome"/>
</dbReference>
<dbReference type="AlphaFoldDB" id="A0A6B9ZCP0"/>
<reference evidence="4 5" key="1">
    <citation type="submission" date="2020-01" db="EMBL/GenBank/DDBJ databases">
        <title>Complete genome sequence of Chitinophaga sp. H33E-04 isolated from quinoa roots.</title>
        <authorList>
            <person name="Weon H.-Y."/>
            <person name="Lee S.A."/>
        </authorList>
    </citation>
    <scope>NUCLEOTIDE SEQUENCE [LARGE SCALE GENOMIC DNA]</scope>
    <source>
        <strain evidence="4 5">H33E-04</strain>
    </source>
</reference>
<dbReference type="PANTHER" id="PTHR23028:SF53">
    <property type="entry name" value="ACYL_TRANSF_3 DOMAIN-CONTAINING PROTEIN"/>
    <property type="match status" value="1"/>
</dbReference>
<evidence type="ECO:0000313" key="5">
    <source>
        <dbReference type="Proteomes" id="UP000476411"/>
    </source>
</evidence>
<feature type="transmembrane region" description="Helical" evidence="2">
    <location>
        <begin position="335"/>
        <end position="357"/>
    </location>
</feature>
<keyword evidence="4" id="KW-0012">Acyltransferase</keyword>
<gene>
    <name evidence="4" type="ORF">GWR21_11125</name>
</gene>
<feature type="transmembrane region" description="Helical" evidence="2">
    <location>
        <begin position="137"/>
        <end position="158"/>
    </location>
</feature>
<evidence type="ECO:0000256" key="1">
    <source>
        <dbReference type="SAM" id="MobiDB-lite"/>
    </source>
</evidence>
<organism evidence="4 5">
    <name type="scientific">Chitinophaga agri</name>
    <dbReference type="NCBI Taxonomy" id="2703787"/>
    <lineage>
        <taxon>Bacteria</taxon>
        <taxon>Pseudomonadati</taxon>
        <taxon>Bacteroidota</taxon>
        <taxon>Chitinophagia</taxon>
        <taxon>Chitinophagales</taxon>
        <taxon>Chitinophagaceae</taxon>
        <taxon>Chitinophaga</taxon>
    </lineage>
</organism>
<feature type="compositionally biased region" description="Polar residues" evidence="1">
    <location>
        <begin position="381"/>
        <end position="394"/>
    </location>
</feature>
<evidence type="ECO:0000259" key="3">
    <source>
        <dbReference type="Pfam" id="PF01757"/>
    </source>
</evidence>
<protein>
    <submittedName>
        <fullName evidence="4">Acyltransferase</fullName>
    </submittedName>
</protein>
<sequence length="394" mass="44392">MSQLSAPGKHLAGLDHLRAFAITFVFVYHYRIFKHPDWIDTIGGFGWTGVDLFFVLSGFLISSQLFAQISRQEELSFREFFLKRFFRIIPAYLTVLALYFFIPLFREKEALPPLWKFLTFTQNFGLDLKEKGTFSHAWSLCIEEQFYFLLPLILIMLVRWKALRAGPWLIGGLFTAGFAIRLFCWYTFAVPAQHADDYWVIWYKWIYYPTFTRLDGLLTGVAIAAAFAFLPAVKQKITALGNKLLFIGLILLTGAWFLCEEPAAFAPSILGFPLVAIGYGAMVAGAVSESSFLYKRKLAFTTTLATLSYGIYLSHKGVIKLTQMTLGNTGIDPDGTPAFFICILNCVLAAYLLHLIIEKPFMKLRQRILSPKVTAGKGSENPVSSSPAVLQDNS</sequence>
<keyword evidence="5" id="KW-1185">Reference proteome</keyword>
<feature type="transmembrane region" description="Helical" evidence="2">
    <location>
        <begin position="165"/>
        <end position="188"/>
    </location>
</feature>
<accession>A0A6B9ZCP0</accession>
<proteinExistence type="predicted"/>
<feature type="transmembrane region" description="Helical" evidence="2">
    <location>
        <begin position="298"/>
        <end position="315"/>
    </location>
</feature>
<evidence type="ECO:0000256" key="2">
    <source>
        <dbReference type="SAM" id="Phobius"/>
    </source>
</evidence>
<dbReference type="InterPro" id="IPR002656">
    <property type="entry name" value="Acyl_transf_3_dom"/>
</dbReference>
<name>A0A6B9ZCP0_9BACT</name>
<keyword evidence="2" id="KW-1133">Transmembrane helix</keyword>
<keyword evidence="4" id="KW-0808">Transferase</keyword>